<dbReference type="Proteomes" id="UP000789423">
    <property type="component" value="Unassembled WGS sequence"/>
</dbReference>
<dbReference type="RefSeq" id="WP_230573703.1">
    <property type="nucleotide sequence ID" value="NZ_CAKJTI010000002.1"/>
</dbReference>
<dbReference type="Gene3D" id="3.90.79.10">
    <property type="entry name" value="Nucleoside Triphosphate Pyrophosphohydrolase"/>
    <property type="match status" value="1"/>
</dbReference>
<dbReference type="EMBL" id="CAKJTI010000002">
    <property type="protein sequence ID" value="CAG9611400.1"/>
    <property type="molecule type" value="Genomic_DNA"/>
</dbReference>
<dbReference type="Pfam" id="PF00293">
    <property type="entry name" value="NUDIX"/>
    <property type="match status" value="1"/>
</dbReference>
<dbReference type="CDD" id="cd04688">
    <property type="entry name" value="NUDIX_Hydrolase"/>
    <property type="match status" value="1"/>
</dbReference>
<evidence type="ECO:0000313" key="3">
    <source>
        <dbReference type="EMBL" id="CAG9611400.1"/>
    </source>
</evidence>
<proteinExistence type="predicted"/>
<reference evidence="3 4" key="1">
    <citation type="submission" date="2021-10" db="EMBL/GenBank/DDBJ databases">
        <authorList>
            <person name="Criscuolo A."/>
        </authorList>
    </citation>
    <scope>NUCLEOTIDE SEQUENCE [LARGE SCALE GENOMIC DNA]</scope>
    <source>
        <strain evidence="4">CIP 111899</strain>
    </source>
</reference>
<comment type="caution">
    <text evidence="3">The sequence shown here is derived from an EMBL/GenBank/DDBJ whole genome shotgun (WGS) entry which is preliminary data.</text>
</comment>
<keyword evidence="1" id="KW-0378">Hydrolase</keyword>
<dbReference type="PROSITE" id="PS00893">
    <property type="entry name" value="NUDIX_BOX"/>
    <property type="match status" value="1"/>
</dbReference>
<feature type="domain" description="Nudix hydrolase" evidence="2">
    <location>
        <begin position="1"/>
        <end position="143"/>
    </location>
</feature>
<organism evidence="3 4">
    <name type="scientific">Bacillus rhizoplanae</name>
    <dbReference type="NCBI Taxonomy" id="2880966"/>
    <lineage>
        <taxon>Bacteria</taxon>
        <taxon>Bacillati</taxon>
        <taxon>Bacillota</taxon>
        <taxon>Bacilli</taxon>
        <taxon>Bacillales</taxon>
        <taxon>Bacillaceae</taxon>
        <taxon>Bacillus</taxon>
    </lineage>
</organism>
<dbReference type="InterPro" id="IPR000086">
    <property type="entry name" value="NUDIX_hydrolase_dom"/>
</dbReference>
<protein>
    <recommendedName>
        <fullName evidence="2">Nudix hydrolase domain-containing protein</fullName>
    </recommendedName>
</protein>
<evidence type="ECO:0000313" key="4">
    <source>
        <dbReference type="Proteomes" id="UP000789423"/>
    </source>
</evidence>
<name>A0ABM8Y6R3_9BACI</name>
<dbReference type="SUPFAM" id="SSF55811">
    <property type="entry name" value="Nudix"/>
    <property type="match status" value="1"/>
</dbReference>
<gene>
    <name evidence="3" type="ORF">BACCIP111899_00571</name>
</gene>
<dbReference type="InterPro" id="IPR020084">
    <property type="entry name" value="NUDIX_hydrolase_CS"/>
</dbReference>
<dbReference type="InterPro" id="IPR015797">
    <property type="entry name" value="NUDIX_hydrolase-like_dom_sf"/>
</dbReference>
<evidence type="ECO:0000259" key="2">
    <source>
        <dbReference type="PROSITE" id="PS51462"/>
    </source>
</evidence>
<dbReference type="PROSITE" id="PS51462">
    <property type="entry name" value="NUDIX"/>
    <property type="match status" value="1"/>
</dbReference>
<sequence length="143" mass="16354">MYPRAKALGIIEHNHCILVEEYKGKHESGEGYYYRPLGGSMELGEYATQTVIREFEEELGVDVEIVAYLGCLENIFQIENTIGHELIQLYSVCFSKKELYQKDRFTITEGQNISYGVCVPIETFLQGEKTLYPNGLTELLSKK</sequence>
<keyword evidence="4" id="KW-1185">Reference proteome</keyword>
<evidence type="ECO:0000256" key="1">
    <source>
        <dbReference type="ARBA" id="ARBA00022801"/>
    </source>
</evidence>
<accession>A0ABM8Y6R3</accession>